<protein>
    <submittedName>
        <fullName evidence="2">(Mediterranean fruit fly) hypothetical protein</fullName>
    </submittedName>
</protein>
<dbReference type="AlphaFoldDB" id="A0A811U1T3"/>
<evidence type="ECO:0000256" key="1">
    <source>
        <dbReference type="SAM" id="MobiDB-lite"/>
    </source>
</evidence>
<evidence type="ECO:0000313" key="3">
    <source>
        <dbReference type="Proteomes" id="UP000606786"/>
    </source>
</evidence>
<sequence>MDEGLVPGFPTTAIFPNFSNTAESERTAYGIVSEQSEPKGVVRKSRCRMELRSDGKDVRHSWKHNKQSKEGN</sequence>
<dbReference type="Proteomes" id="UP000606786">
    <property type="component" value="Unassembled WGS sequence"/>
</dbReference>
<reference evidence="2" key="1">
    <citation type="submission" date="2020-11" db="EMBL/GenBank/DDBJ databases">
        <authorList>
            <person name="Whitehead M."/>
        </authorList>
    </citation>
    <scope>NUCLEOTIDE SEQUENCE</scope>
    <source>
        <strain evidence="2">EGII</strain>
    </source>
</reference>
<feature type="region of interest" description="Disordered" evidence="1">
    <location>
        <begin position="50"/>
        <end position="72"/>
    </location>
</feature>
<dbReference type="EMBL" id="CAJHJT010000001">
    <property type="protein sequence ID" value="CAD6991443.1"/>
    <property type="molecule type" value="Genomic_DNA"/>
</dbReference>
<evidence type="ECO:0000313" key="2">
    <source>
        <dbReference type="EMBL" id="CAD6991443.1"/>
    </source>
</evidence>
<proteinExistence type="predicted"/>
<organism evidence="2 3">
    <name type="scientific">Ceratitis capitata</name>
    <name type="common">Mediterranean fruit fly</name>
    <name type="synonym">Tephritis capitata</name>
    <dbReference type="NCBI Taxonomy" id="7213"/>
    <lineage>
        <taxon>Eukaryota</taxon>
        <taxon>Metazoa</taxon>
        <taxon>Ecdysozoa</taxon>
        <taxon>Arthropoda</taxon>
        <taxon>Hexapoda</taxon>
        <taxon>Insecta</taxon>
        <taxon>Pterygota</taxon>
        <taxon>Neoptera</taxon>
        <taxon>Endopterygota</taxon>
        <taxon>Diptera</taxon>
        <taxon>Brachycera</taxon>
        <taxon>Muscomorpha</taxon>
        <taxon>Tephritoidea</taxon>
        <taxon>Tephritidae</taxon>
        <taxon>Ceratitis</taxon>
        <taxon>Ceratitis</taxon>
    </lineage>
</organism>
<gene>
    <name evidence="2" type="ORF">CCAP1982_LOCUS369</name>
</gene>
<feature type="compositionally biased region" description="Basic and acidic residues" evidence="1">
    <location>
        <begin position="50"/>
        <end position="60"/>
    </location>
</feature>
<comment type="caution">
    <text evidence="2">The sequence shown here is derived from an EMBL/GenBank/DDBJ whole genome shotgun (WGS) entry which is preliminary data.</text>
</comment>
<accession>A0A811U1T3</accession>
<name>A0A811U1T3_CERCA</name>
<keyword evidence="3" id="KW-1185">Reference proteome</keyword>